<evidence type="ECO:0000256" key="1">
    <source>
        <dbReference type="SAM" id="MobiDB-lite"/>
    </source>
</evidence>
<comment type="caution">
    <text evidence="2">The sequence shown here is derived from an EMBL/GenBank/DDBJ whole genome shotgun (WGS) entry which is preliminary data.</text>
</comment>
<feature type="compositionally biased region" description="Basic and acidic residues" evidence="1">
    <location>
        <begin position="23"/>
        <end position="41"/>
    </location>
</feature>
<name>A0A1E5FTL8_VIBSP</name>
<gene>
    <name evidence="2" type="ORF">A142_19530</name>
</gene>
<feature type="region of interest" description="Disordered" evidence="1">
    <location>
        <begin position="170"/>
        <end position="190"/>
    </location>
</feature>
<evidence type="ECO:0000313" key="3">
    <source>
        <dbReference type="Proteomes" id="UP000094802"/>
    </source>
</evidence>
<feature type="region of interest" description="Disordered" evidence="1">
    <location>
        <begin position="1"/>
        <end position="46"/>
    </location>
</feature>
<dbReference type="Proteomes" id="UP000094802">
    <property type="component" value="Unassembled WGS sequence"/>
</dbReference>
<proteinExistence type="predicted"/>
<dbReference type="AlphaFoldDB" id="A0A1E5FTL8"/>
<dbReference type="EMBL" id="AJZD02000101">
    <property type="protein sequence ID" value="OEF93825.1"/>
    <property type="molecule type" value="Genomic_DNA"/>
</dbReference>
<dbReference type="RefSeq" id="WP_019820958.1">
    <property type="nucleotide sequence ID" value="NZ_AJZD02000101.1"/>
</dbReference>
<evidence type="ECO:0008006" key="4">
    <source>
        <dbReference type="Google" id="ProtNLM"/>
    </source>
</evidence>
<protein>
    <recommendedName>
        <fullName evidence="4">ATP-dependent exonuclease</fullName>
    </recommendedName>
</protein>
<evidence type="ECO:0000313" key="2">
    <source>
        <dbReference type="EMBL" id="OEF93825.1"/>
    </source>
</evidence>
<reference evidence="2 3" key="1">
    <citation type="journal article" date="2012" name="Science">
        <title>Ecological populations of bacteria act as socially cohesive units of antibiotic production and resistance.</title>
        <authorList>
            <person name="Cordero O.X."/>
            <person name="Wildschutte H."/>
            <person name="Kirkup B."/>
            <person name="Proehl S."/>
            <person name="Ngo L."/>
            <person name="Hussain F."/>
            <person name="Le Roux F."/>
            <person name="Mincer T."/>
            <person name="Polz M.F."/>
        </authorList>
    </citation>
    <scope>NUCLEOTIDE SEQUENCE [LARGE SCALE GENOMIC DNA]</scope>
    <source>
        <strain evidence="2 3">12E03</strain>
    </source>
</reference>
<sequence length="190" mass="22368">MRSVSFSMPQKAERVSDITPTKQTREESQTKRVRDVKQADKRAKKQHRLFRIRRKPMTPQQQRQFSKMLNSYQLKALRDWHGFTQGLPEKQSLNEAQLFILQAANQCQHLYPSSIRKKMTQYLESLGALAEGMDADSEVLQQLVAYEHYLEGLLSMLVLCRKYDDRERRYQQKPQNLNDSNGDLNDDQSF</sequence>
<accession>A0A1E5FTL8</accession>
<organism evidence="2 3">
    <name type="scientific">Vibrio splendidus 12E03</name>
    <dbReference type="NCBI Taxonomy" id="1191305"/>
    <lineage>
        <taxon>Bacteria</taxon>
        <taxon>Pseudomonadati</taxon>
        <taxon>Pseudomonadota</taxon>
        <taxon>Gammaproteobacteria</taxon>
        <taxon>Vibrionales</taxon>
        <taxon>Vibrionaceae</taxon>
        <taxon>Vibrio</taxon>
    </lineage>
</organism>
<dbReference type="OrthoDB" id="6458891at2"/>